<comment type="caution">
    <text evidence="1">The sequence shown here is derived from an EMBL/GenBank/DDBJ whole genome shotgun (WGS) entry which is preliminary data.</text>
</comment>
<dbReference type="Proteomes" id="UP001237642">
    <property type="component" value="Unassembled WGS sequence"/>
</dbReference>
<reference evidence="1" key="1">
    <citation type="submission" date="2023-02" db="EMBL/GenBank/DDBJ databases">
        <title>Genome of toxic invasive species Heracleum sosnowskyi carries increased number of genes despite the absence of recent whole-genome duplications.</title>
        <authorList>
            <person name="Schelkunov M."/>
            <person name="Shtratnikova V."/>
            <person name="Makarenko M."/>
            <person name="Klepikova A."/>
            <person name="Omelchenko D."/>
            <person name="Novikova G."/>
            <person name="Obukhova E."/>
            <person name="Bogdanov V."/>
            <person name="Penin A."/>
            <person name="Logacheva M."/>
        </authorList>
    </citation>
    <scope>NUCLEOTIDE SEQUENCE</scope>
    <source>
        <strain evidence="1">Hsosn_3</strain>
        <tissue evidence="1">Leaf</tissue>
    </source>
</reference>
<accession>A0AAD8J6T5</accession>
<keyword evidence="2" id="KW-1185">Reference proteome</keyword>
<organism evidence="1 2">
    <name type="scientific">Heracleum sosnowskyi</name>
    <dbReference type="NCBI Taxonomy" id="360622"/>
    <lineage>
        <taxon>Eukaryota</taxon>
        <taxon>Viridiplantae</taxon>
        <taxon>Streptophyta</taxon>
        <taxon>Embryophyta</taxon>
        <taxon>Tracheophyta</taxon>
        <taxon>Spermatophyta</taxon>
        <taxon>Magnoliopsida</taxon>
        <taxon>eudicotyledons</taxon>
        <taxon>Gunneridae</taxon>
        <taxon>Pentapetalae</taxon>
        <taxon>asterids</taxon>
        <taxon>campanulids</taxon>
        <taxon>Apiales</taxon>
        <taxon>Apiaceae</taxon>
        <taxon>Apioideae</taxon>
        <taxon>apioid superclade</taxon>
        <taxon>Tordylieae</taxon>
        <taxon>Tordyliinae</taxon>
        <taxon>Heracleum</taxon>
    </lineage>
</organism>
<dbReference type="EMBL" id="JAUIZM010000002">
    <property type="protein sequence ID" value="KAK1398241.1"/>
    <property type="molecule type" value="Genomic_DNA"/>
</dbReference>
<dbReference type="AlphaFoldDB" id="A0AAD8J6T5"/>
<proteinExistence type="predicted"/>
<gene>
    <name evidence="1" type="ORF">POM88_008104</name>
</gene>
<reference evidence="1" key="2">
    <citation type="submission" date="2023-05" db="EMBL/GenBank/DDBJ databases">
        <authorList>
            <person name="Schelkunov M.I."/>
        </authorList>
    </citation>
    <scope>NUCLEOTIDE SEQUENCE</scope>
    <source>
        <strain evidence="1">Hsosn_3</strain>
        <tissue evidence="1">Leaf</tissue>
    </source>
</reference>
<name>A0AAD8J6T5_9APIA</name>
<evidence type="ECO:0000313" key="1">
    <source>
        <dbReference type="EMBL" id="KAK1398241.1"/>
    </source>
</evidence>
<protein>
    <submittedName>
        <fullName evidence="1">Uncharacterized protein</fullName>
    </submittedName>
</protein>
<evidence type="ECO:0000313" key="2">
    <source>
        <dbReference type="Proteomes" id="UP001237642"/>
    </source>
</evidence>
<sequence length="121" mass="13621">MGGMKSCWIQEIFKTMGGSQTSLCDMLNKIKIKGVGRPGKRKLSRNPFDFGKPKLGQKLWKEVRHGRRGDHIKSKGKTTPFNVEEEALYIVDVAGKLGLTMYRGKEETLKIVKEQLAQGNI</sequence>